<evidence type="ECO:0000256" key="1">
    <source>
        <dbReference type="ARBA" id="ARBA00022679"/>
    </source>
</evidence>
<reference evidence="4" key="2">
    <citation type="journal article" date="2021" name="PeerJ">
        <title>Extensive microbial diversity within the chicken gut microbiome revealed by metagenomics and culture.</title>
        <authorList>
            <person name="Gilroy R."/>
            <person name="Ravi A."/>
            <person name="Getino M."/>
            <person name="Pursley I."/>
            <person name="Horton D.L."/>
            <person name="Alikhan N.F."/>
            <person name="Baker D."/>
            <person name="Gharbi K."/>
            <person name="Hall N."/>
            <person name="Watson M."/>
            <person name="Adriaenssens E.M."/>
            <person name="Foster-Nyarko E."/>
            <person name="Jarju S."/>
            <person name="Secka A."/>
            <person name="Antonio M."/>
            <person name="Oren A."/>
            <person name="Chaudhuri R.R."/>
            <person name="La Ragione R."/>
            <person name="Hildebrand F."/>
            <person name="Pallen M.J."/>
        </authorList>
    </citation>
    <scope>NUCLEOTIDE SEQUENCE</scope>
    <source>
        <strain evidence="4">CHK178-757</strain>
    </source>
</reference>
<name>A0A9D1F455_9FIRM</name>
<dbReference type="InterPro" id="IPR002123">
    <property type="entry name" value="Plipid/glycerol_acylTrfase"/>
</dbReference>
<evidence type="ECO:0000259" key="3">
    <source>
        <dbReference type="SMART" id="SM00563"/>
    </source>
</evidence>
<comment type="caution">
    <text evidence="4">The sequence shown here is derived from an EMBL/GenBank/DDBJ whole genome shotgun (WGS) entry which is preliminary data.</text>
</comment>
<keyword evidence="2 4" id="KW-0012">Acyltransferase</keyword>
<gene>
    <name evidence="4" type="ORF">IAB46_04265</name>
</gene>
<reference evidence="4" key="1">
    <citation type="submission" date="2020-10" db="EMBL/GenBank/DDBJ databases">
        <authorList>
            <person name="Gilroy R."/>
        </authorList>
    </citation>
    <scope>NUCLEOTIDE SEQUENCE</scope>
    <source>
        <strain evidence="4">CHK178-757</strain>
    </source>
</reference>
<dbReference type="SUPFAM" id="SSF69593">
    <property type="entry name" value="Glycerol-3-phosphate (1)-acyltransferase"/>
    <property type="match status" value="1"/>
</dbReference>
<dbReference type="EMBL" id="DVIT01000016">
    <property type="protein sequence ID" value="HIS46772.1"/>
    <property type="molecule type" value="Genomic_DNA"/>
</dbReference>
<dbReference type="Proteomes" id="UP000823927">
    <property type="component" value="Unassembled WGS sequence"/>
</dbReference>
<sequence length="238" mass="28120">MNPKDEHIVKMWTPLHFSTPLNYNYFPKNPVFRLLNFLLRQIVYLIGPAALRLICGLRVVNKEKLKTLPKKAVTVCNHVHMLDCCVIACCMNRRRLCIPTLESNFCIPVLRWLIRLLGGIPLPTKTRTFRQMHEALIRHINEGHLVHVYPEGILYPRYNGIRKFKRGAFSLAYDCNVPVIPYVIRYVKPEGWQRFFHHKPVMRLYILDPVYPDVSKNKREETIRLCNEVHTRMEDVFV</sequence>
<organism evidence="4 5">
    <name type="scientific">Candidatus Scybalocola faecigallinarum</name>
    <dbReference type="NCBI Taxonomy" id="2840941"/>
    <lineage>
        <taxon>Bacteria</taxon>
        <taxon>Bacillati</taxon>
        <taxon>Bacillota</taxon>
        <taxon>Clostridia</taxon>
        <taxon>Lachnospirales</taxon>
        <taxon>Lachnospiraceae</taxon>
        <taxon>Lachnospiraceae incertae sedis</taxon>
        <taxon>Candidatus Scybalocola (ex Gilroy et al. 2021)</taxon>
    </lineage>
</organism>
<dbReference type="PANTHER" id="PTHR10434">
    <property type="entry name" value="1-ACYL-SN-GLYCEROL-3-PHOSPHATE ACYLTRANSFERASE"/>
    <property type="match status" value="1"/>
</dbReference>
<proteinExistence type="predicted"/>
<dbReference type="GO" id="GO:0006654">
    <property type="term" value="P:phosphatidic acid biosynthetic process"/>
    <property type="evidence" value="ECO:0007669"/>
    <property type="project" value="TreeGrafter"/>
</dbReference>
<protein>
    <submittedName>
        <fullName evidence="4">1-acyl-sn-glycerol-3-phosphate acyltransferase</fullName>
    </submittedName>
</protein>
<dbReference type="GO" id="GO:0003841">
    <property type="term" value="F:1-acylglycerol-3-phosphate O-acyltransferase activity"/>
    <property type="evidence" value="ECO:0007669"/>
    <property type="project" value="TreeGrafter"/>
</dbReference>
<evidence type="ECO:0000313" key="4">
    <source>
        <dbReference type="EMBL" id="HIS46772.1"/>
    </source>
</evidence>
<dbReference type="PANTHER" id="PTHR10434:SF11">
    <property type="entry name" value="1-ACYL-SN-GLYCEROL-3-PHOSPHATE ACYLTRANSFERASE"/>
    <property type="match status" value="1"/>
</dbReference>
<dbReference type="Pfam" id="PF01553">
    <property type="entry name" value="Acyltransferase"/>
    <property type="match status" value="1"/>
</dbReference>
<dbReference type="CDD" id="cd07989">
    <property type="entry name" value="LPLAT_AGPAT-like"/>
    <property type="match status" value="1"/>
</dbReference>
<accession>A0A9D1F455</accession>
<evidence type="ECO:0000256" key="2">
    <source>
        <dbReference type="ARBA" id="ARBA00023315"/>
    </source>
</evidence>
<feature type="domain" description="Phospholipid/glycerol acyltransferase" evidence="3">
    <location>
        <begin position="72"/>
        <end position="187"/>
    </location>
</feature>
<keyword evidence="1" id="KW-0808">Transferase</keyword>
<dbReference type="SMART" id="SM00563">
    <property type="entry name" value="PlsC"/>
    <property type="match status" value="1"/>
</dbReference>
<dbReference type="AlphaFoldDB" id="A0A9D1F455"/>
<evidence type="ECO:0000313" key="5">
    <source>
        <dbReference type="Proteomes" id="UP000823927"/>
    </source>
</evidence>